<evidence type="ECO:0000256" key="2">
    <source>
        <dbReference type="ARBA" id="ARBA00004443"/>
    </source>
</evidence>
<evidence type="ECO:0000256" key="6">
    <source>
        <dbReference type="ARBA" id="ARBA00022448"/>
    </source>
</evidence>
<keyword evidence="7" id="KW-0679">Respiratory chain</keyword>
<evidence type="ECO:0000256" key="10">
    <source>
        <dbReference type="ARBA" id="ARBA00022982"/>
    </source>
</evidence>
<keyword evidence="11" id="KW-0496">Mitochondrion</keyword>
<reference evidence="15" key="2">
    <citation type="submission" date="2025-09" db="UniProtKB">
        <authorList>
            <consortium name="Ensembl"/>
        </authorList>
    </citation>
    <scope>IDENTIFICATION</scope>
</reference>
<evidence type="ECO:0000313" key="16">
    <source>
        <dbReference type="Proteomes" id="UP000694388"/>
    </source>
</evidence>
<dbReference type="InterPro" id="IPR026627">
    <property type="entry name" value="NDUFB2_animal"/>
</dbReference>
<evidence type="ECO:0000256" key="7">
    <source>
        <dbReference type="ARBA" id="ARBA00022660"/>
    </source>
</evidence>
<dbReference type="GeneTree" id="ENSGT00390000004044"/>
<keyword evidence="10" id="KW-0249">Electron transport</keyword>
<organism evidence="15 16">
    <name type="scientific">Eptatretus burgeri</name>
    <name type="common">Inshore hagfish</name>
    <dbReference type="NCBI Taxonomy" id="7764"/>
    <lineage>
        <taxon>Eukaryota</taxon>
        <taxon>Metazoa</taxon>
        <taxon>Chordata</taxon>
        <taxon>Craniata</taxon>
        <taxon>Vertebrata</taxon>
        <taxon>Cyclostomata</taxon>
        <taxon>Myxini</taxon>
        <taxon>Myxiniformes</taxon>
        <taxon>Myxinidae</taxon>
        <taxon>Eptatretinae</taxon>
        <taxon>Eptatretus</taxon>
    </lineage>
</organism>
<evidence type="ECO:0000256" key="13">
    <source>
        <dbReference type="ARBA" id="ARBA00031368"/>
    </source>
</evidence>
<dbReference type="GO" id="GO:0005743">
    <property type="term" value="C:mitochondrial inner membrane"/>
    <property type="evidence" value="ECO:0007669"/>
    <property type="project" value="UniProtKB-SubCell"/>
</dbReference>
<evidence type="ECO:0000256" key="14">
    <source>
        <dbReference type="ARBA" id="ARBA00031736"/>
    </source>
</evidence>
<protein>
    <recommendedName>
        <fullName evidence="5">NADH dehydrogenase [ubiquinone] 1 beta subcomplex subunit 2, mitochondrial</fullName>
    </recommendedName>
    <alternativeName>
        <fullName evidence="13">Complex I-AGGG</fullName>
    </alternativeName>
    <alternativeName>
        <fullName evidence="14">NADH-ubiquinone oxidoreductase AGGG subunit</fullName>
    </alternativeName>
</protein>
<comment type="subunit">
    <text evidence="4">Complex I is composed of 45 different subunits.</text>
</comment>
<dbReference type="Proteomes" id="UP000694388">
    <property type="component" value="Unplaced"/>
</dbReference>
<keyword evidence="6" id="KW-0813">Transport</keyword>
<dbReference type="GO" id="GO:0045271">
    <property type="term" value="C:respiratory chain complex I"/>
    <property type="evidence" value="ECO:0007669"/>
    <property type="project" value="InterPro"/>
</dbReference>
<evidence type="ECO:0000256" key="1">
    <source>
        <dbReference type="ARBA" id="ARBA00003195"/>
    </source>
</evidence>
<sequence length="101" mass="11734">MFFLYFKSGSKAGKRIPESTTNRRSPAFLGLVVIVLRYRQAPDPDRRASGFGLLLSSFMWFWILWHSWHAPEELYGHFVGPDPSKWTDEELGIPPDDYVED</sequence>
<evidence type="ECO:0000313" key="15">
    <source>
        <dbReference type="Ensembl" id="ENSEBUP00000014341.1"/>
    </source>
</evidence>
<reference evidence="15" key="1">
    <citation type="submission" date="2025-08" db="UniProtKB">
        <authorList>
            <consortium name="Ensembl"/>
        </authorList>
    </citation>
    <scope>IDENTIFICATION</scope>
</reference>
<comment type="subcellular location">
    <subcellularLocation>
        <location evidence="2">Mitochondrion inner membrane</location>
        <topology evidence="2">Peripheral membrane protein</topology>
        <orientation evidence="2">Matrix side</orientation>
    </subcellularLocation>
</comment>
<comment type="function">
    <text evidence="1">Accessory subunit of the mitochondrial membrane respiratory chain NADH dehydrogenase (Complex I), that is believed not to be involved in catalysis. Complex I functions in the transfer of electrons from NADH to the respiratory chain. The immediate electron acceptor for the enzyme is believed to be ubiquinone.</text>
</comment>
<evidence type="ECO:0000256" key="3">
    <source>
        <dbReference type="ARBA" id="ARBA00005923"/>
    </source>
</evidence>
<dbReference type="Pfam" id="PF14813">
    <property type="entry name" value="NADH_B2"/>
    <property type="match status" value="1"/>
</dbReference>
<evidence type="ECO:0000256" key="12">
    <source>
        <dbReference type="ARBA" id="ARBA00023136"/>
    </source>
</evidence>
<dbReference type="PANTHER" id="PTHR15223:SF1">
    <property type="entry name" value="NADH DEHYDROGENASE [UBIQUINONE] 1 BETA SUBCOMPLEX SUBUNIT 2, MITOCHONDRIAL"/>
    <property type="match status" value="1"/>
</dbReference>
<evidence type="ECO:0000256" key="4">
    <source>
        <dbReference type="ARBA" id="ARBA00011533"/>
    </source>
</evidence>
<keyword evidence="8" id="KW-0999">Mitochondrion inner membrane</keyword>
<accession>A0A8C4QEL7</accession>
<name>A0A8C4QEL7_EPTBU</name>
<dbReference type="AlphaFoldDB" id="A0A8C4QEL7"/>
<evidence type="ECO:0000256" key="8">
    <source>
        <dbReference type="ARBA" id="ARBA00022792"/>
    </source>
</evidence>
<keyword evidence="16" id="KW-1185">Reference proteome</keyword>
<dbReference type="GO" id="GO:0032981">
    <property type="term" value="P:mitochondrial respiratory chain complex I assembly"/>
    <property type="evidence" value="ECO:0007669"/>
    <property type="project" value="TreeGrafter"/>
</dbReference>
<dbReference type="Ensembl" id="ENSEBUT00000014917.1">
    <property type="protein sequence ID" value="ENSEBUP00000014341.1"/>
    <property type="gene ID" value="ENSEBUG00000009034.1"/>
</dbReference>
<keyword evidence="12" id="KW-0472">Membrane</keyword>
<comment type="similarity">
    <text evidence="3">Belongs to the complex I NDUFB2 subunit family.</text>
</comment>
<proteinExistence type="inferred from homology"/>
<evidence type="ECO:0000256" key="9">
    <source>
        <dbReference type="ARBA" id="ARBA00022946"/>
    </source>
</evidence>
<dbReference type="PANTHER" id="PTHR15223">
    <property type="entry name" value="NADH-UBIQUINONE OXIDOREDUCTASE AGGG SUBUNIT"/>
    <property type="match status" value="1"/>
</dbReference>
<keyword evidence="9" id="KW-0809">Transit peptide</keyword>
<evidence type="ECO:0000256" key="5">
    <source>
        <dbReference type="ARBA" id="ARBA00014585"/>
    </source>
</evidence>
<dbReference type="OMA" id="WHAPEEL"/>
<evidence type="ECO:0000256" key="11">
    <source>
        <dbReference type="ARBA" id="ARBA00023128"/>
    </source>
</evidence>